<feature type="signal peptide" evidence="1">
    <location>
        <begin position="1"/>
        <end position="22"/>
    </location>
</feature>
<organism evidence="2">
    <name type="scientific">Roseihalotalea indica</name>
    <dbReference type="NCBI Taxonomy" id="2867963"/>
    <lineage>
        <taxon>Bacteria</taxon>
        <taxon>Pseudomonadati</taxon>
        <taxon>Bacteroidota</taxon>
        <taxon>Cytophagia</taxon>
        <taxon>Cytophagales</taxon>
        <taxon>Catalimonadaceae</taxon>
        <taxon>Roseihalotalea</taxon>
    </lineage>
</organism>
<evidence type="ECO:0000313" key="2">
    <source>
        <dbReference type="EMBL" id="WKN35199.1"/>
    </source>
</evidence>
<protein>
    <recommendedName>
        <fullName evidence="3">Lipocalin-like domain-containing protein</fullName>
    </recommendedName>
</protein>
<feature type="chain" id="PRO_5041219919" description="Lipocalin-like domain-containing protein" evidence="1">
    <location>
        <begin position="23"/>
        <end position="188"/>
    </location>
</feature>
<dbReference type="AlphaFoldDB" id="A0AA49JF80"/>
<accession>A0AA49JF80</accession>
<proteinExistence type="predicted"/>
<dbReference type="PROSITE" id="PS51257">
    <property type="entry name" value="PROKAR_LIPOPROTEIN"/>
    <property type="match status" value="1"/>
</dbReference>
<sequence length="188" mass="20500">MNCCLRTSYRVLLLACCWVGVACQSDDDATTIAPTRQEQMIGTWGLTSIDAAISVEGEELAVYLAKMAESYGLSPAAVVVAVLLIENQASQQLIGRDPSLTLSGDQGFELQRAGDSLSVGTWQLSPDEQQLQLFPQTDAPLAFAITAFDENKITLVLDNQLAIDLSVPEVPEQVQAIITMDWERRDHD</sequence>
<evidence type="ECO:0000256" key="1">
    <source>
        <dbReference type="SAM" id="SignalP"/>
    </source>
</evidence>
<evidence type="ECO:0008006" key="3">
    <source>
        <dbReference type="Google" id="ProtNLM"/>
    </source>
</evidence>
<keyword evidence="1" id="KW-0732">Signal</keyword>
<reference evidence="2" key="1">
    <citation type="journal article" date="2023" name="Comput. Struct. Biotechnol. J.">
        <title>Discovery of a novel marine Bacteroidetes with a rich repertoire of carbohydrate-active enzymes.</title>
        <authorList>
            <person name="Chen B."/>
            <person name="Liu G."/>
            <person name="Chen Q."/>
            <person name="Wang H."/>
            <person name="Liu L."/>
            <person name="Tang K."/>
        </authorList>
    </citation>
    <scope>NUCLEOTIDE SEQUENCE</scope>
    <source>
        <strain evidence="2">TK19036</strain>
    </source>
</reference>
<reference evidence="2" key="2">
    <citation type="journal article" date="2024" name="Antonie Van Leeuwenhoek">
        <title>Roseihalotalea indica gen. nov., sp. nov., a halophilic Bacteroidetes from mesopelagic Southwest Indian Ocean with higher carbohydrate metabolic potential.</title>
        <authorList>
            <person name="Chen B."/>
            <person name="Zhang M."/>
            <person name="Lin D."/>
            <person name="Ye J."/>
            <person name="Tang K."/>
        </authorList>
    </citation>
    <scope>NUCLEOTIDE SEQUENCE</scope>
    <source>
        <strain evidence="2">TK19036</strain>
    </source>
</reference>
<name>A0AA49JF80_9BACT</name>
<gene>
    <name evidence="2" type="ORF">K4G66_22740</name>
</gene>
<dbReference type="EMBL" id="CP120682">
    <property type="protein sequence ID" value="WKN35199.1"/>
    <property type="molecule type" value="Genomic_DNA"/>
</dbReference>